<dbReference type="Proteomes" id="UP000318093">
    <property type="component" value="Unassembled WGS sequence"/>
</dbReference>
<accession>A0A537J5E9</accession>
<keyword evidence="1" id="KW-1133">Transmembrane helix</keyword>
<feature type="transmembrane region" description="Helical" evidence="1">
    <location>
        <begin position="5"/>
        <end position="24"/>
    </location>
</feature>
<dbReference type="EMBL" id="VBAN01000388">
    <property type="protein sequence ID" value="TMI78760.1"/>
    <property type="molecule type" value="Genomic_DNA"/>
</dbReference>
<evidence type="ECO:0000313" key="3">
    <source>
        <dbReference type="Proteomes" id="UP000318093"/>
    </source>
</evidence>
<protein>
    <submittedName>
        <fullName evidence="2">Uncharacterized protein</fullName>
    </submittedName>
</protein>
<evidence type="ECO:0000313" key="2">
    <source>
        <dbReference type="EMBL" id="TMI78760.1"/>
    </source>
</evidence>
<proteinExistence type="predicted"/>
<name>A0A537J5E9_9BACT</name>
<comment type="caution">
    <text evidence="2">The sequence shown here is derived from an EMBL/GenBank/DDBJ whole genome shotgun (WGS) entry which is preliminary data.</text>
</comment>
<keyword evidence="1" id="KW-0812">Transmembrane</keyword>
<dbReference type="AlphaFoldDB" id="A0A537J5E9"/>
<reference evidence="2 3" key="1">
    <citation type="journal article" date="2019" name="Nat. Microbiol.">
        <title>Mediterranean grassland soil C-N compound turnover is dependent on rainfall and depth, and is mediated by genomically divergent microorganisms.</title>
        <authorList>
            <person name="Diamond S."/>
            <person name="Andeer P.F."/>
            <person name="Li Z."/>
            <person name="Crits-Christoph A."/>
            <person name="Burstein D."/>
            <person name="Anantharaman K."/>
            <person name="Lane K.R."/>
            <person name="Thomas B.C."/>
            <person name="Pan C."/>
            <person name="Northen T.R."/>
            <person name="Banfield J.F."/>
        </authorList>
    </citation>
    <scope>NUCLEOTIDE SEQUENCE [LARGE SCALE GENOMIC DNA]</scope>
    <source>
        <strain evidence="2">NP_6</strain>
    </source>
</reference>
<feature type="transmembrane region" description="Helical" evidence="1">
    <location>
        <begin position="36"/>
        <end position="56"/>
    </location>
</feature>
<organism evidence="2 3">
    <name type="scientific">Candidatus Segetimicrobium genomatis</name>
    <dbReference type="NCBI Taxonomy" id="2569760"/>
    <lineage>
        <taxon>Bacteria</taxon>
        <taxon>Bacillati</taxon>
        <taxon>Candidatus Sysuimicrobiota</taxon>
        <taxon>Candidatus Sysuimicrobiia</taxon>
        <taxon>Candidatus Sysuimicrobiales</taxon>
        <taxon>Candidatus Segetimicrobiaceae</taxon>
        <taxon>Candidatus Segetimicrobium</taxon>
    </lineage>
</organism>
<sequence>MRVFLAILGGAMMIVGAIWFLQGIRILPGSFMTGSTFWAVGGAIVALGGLAILRAVRAGAPQSA</sequence>
<gene>
    <name evidence="2" type="ORF">E6H03_11490</name>
</gene>
<keyword evidence="1" id="KW-0472">Membrane</keyword>
<evidence type="ECO:0000256" key="1">
    <source>
        <dbReference type="SAM" id="Phobius"/>
    </source>
</evidence>